<comment type="caution">
    <text evidence="1">The sequence shown here is derived from an EMBL/GenBank/DDBJ whole genome shotgun (WGS) entry which is preliminary data.</text>
</comment>
<name>A0A814HX87_9BILA</name>
<dbReference type="Proteomes" id="UP000663829">
    <property type="component" value="Unassembled WGS sequence"/>
</dbReference>
<reference evidence="1" key="1">
    <citation type="submission" date="2021-02" db="EMBL/GenBank/DDBJ databases">
        <authorList>
            <person name="Nowell W R."/>
        </authorList>
    </citation>
    <scope>NUCLEOTIDE SEQUENCE</scope>
</reference>
<evidence type="ECO:0000313" key="1">
    <source>
        <dbReference type="EMBL" id="CAF1015842.1"/>
    </source>
</evidence>
<dbReference type="EMBL" id="CAJNOQ010003506">
    <property type="protein sequence ID" value="CAF1015842.1"/>
    <property type="molecule type" value="Genomic_DNA"/>
</dbReference>
<dbReference type="OrthoDB" id="10049048at2759"/>
<evidence type="ECO:0000313" key="2">
    <source>
        <dbReference type="EMBL" id="CAF3787410.1"/>
    </source>
</evidence>
<organism evidence="1 3">
    <name type="scientific">Didymodactylos carnosus</name>
    <dbReference type="NCBI Taxonomy" id="1234261"/>
    <lineage>
        <taxon>Eukaryota</taxon>
        <taxon>Metazoa</taxon>
        <taxon>Spiralia</taxon>
        <taxon>Gnathifera</taxon>
        <taxon>Rotifera</taxon>
        <taxon>Eurotatoria</taxon>
        <taxon>Bdelloidea</taxon>
        <taxon>Philodinida</taxon>
        <taxon>Philodinidae</taxon>
        <taxon>Didymodactylos</taxon>
    </lineage>
</organism>
<protein>
    <submittedName>
        <fullName evidence="1">Uncharacterized protein</fullName>
    </submittedName>
</protein>
<accession>A0A814HX87</accession>
<dbReference type="EMBL" id="CAJOBC010003506">
    <property type="protein sequence ID" value="CAF3787410.1"/>
    <property type="molecule type" value="Genomic_DNA"/>
</dbReference>
<evidence type="ECO:0000313" key="3">
    <source>
        <dbReference type="Proteomes" id="UP000663829"/>
    </source>
</evidence>
<dbReference type="Proteomes" id="UP000681722">
    <property type="component" value="Unassembled WGS sequence"/>
</dbReference>
<proteinExistence type="predicted"/>
<keyword evidence="3" id="KW-1185">Reference proteome</keyword>
<gene>
    <name evidence="1" type="ORF">GPM918_LOCUS14515</name>
    <name evidence="2" type="ORF">SRO942_LOCUS14515</name>
</gene>
<dbReference type="AlphaFoldDB" id="A0A814HX87"/>
<sequence>MAAGGVAVQRNVRVSDIADEPHRILMPIRGYDEKPLVSLEEAVKPLVSILPEVYGYVYVAKQRCEEDPADGLSQDESASIILYSMEWEPQEQCLYYVLNAKNSPF</sequence>